<dbReference type="AlphaFoldDB" id="A0A2T0Q758"/>
<protein>
    <submittedName>
        <fullName evidence="1">YjbR protein</fullName>
    </submittedName>
</protein>
<reference evidence="1 2" key="1">
    <citation type="submission" date="2018-03" db="EMBL/GenBank/DDBJ databases">
        <title>Genomic Encyclopedia of Archaeal and Bacterial Type Strains, Phase II (KMG-II): from individual species to whole genera.</title>
        <authorList>
            <person name="Goeker M."/>
        </authorList>
    </citation>
    <scope>NUCLEOTIDE SEQUENCE [LARGE SCALE GENOMIC DNA]</scope>
    <source>
        <strain evidence="1 2">DSM 45601</strain>
    </source>
</reference>
<dbReference type="Pfam" id="PF04237">
    <property type="entry name" value="YjbR"/>
    <property type="match status" value="1"/>
</dbReference>
<dbReference type="SUPFAM" id="SSF142906">
    <property type="entry name" value="YjbR-like"/>
    <property type="match status" value="1"/>
</dbReference>
<dbReference type="Gene3D" id="3.90.1150.30">
    <property type="match status" value="1"/>
</dbReference>
<organism evidence="1 2">
    <name type="scientific">Allonocardiopsis opalescens</name>
    <dbReference type="NCBI Taxonomy" id="1144618"/>
    <lineage>
        <taxon>Bacteria</taxon>
        <taxon>Bacillati</taxon>
        <taxon>Actinomycetota</taxon>
        <taxon>Actinomycetes</taxon>
        <taxon>Streptosporangiales</taxon>
        <taxon>Allonocardiopsis</taxon>
    </lineage>
</organism>
<evidence type="ECO:0000313" key="1">
    <source>
        <dbReference type="EMBL" id="PRX99670.1"/>
    </source>
</evidence>
<dbReference type="EMBL" id="PVZC01000003">
    <property type="protein sequence ID" value="PRX99670.1"/>
    <property type="molecule type" value="Genomic_DNA"/>
</dbReference>
<comment type="caution">
    <text evidence="1">The sequence shown here is derived from an EMBL/GenBank/DDBJ whole genome shotgun (WGS) entry which is preliminary data.</text>
</comment>
<accession>A0A2T0Q758</accession>
<dbReference type="RefSeq" id="WP_211302817.1">
    <property type="nucleotide sequence ID" value="NZ_PVZC01000003.1"/>
</dbReference>
<dbReference type="Proteomes" id="UP000237846">
    <property type="component" value="Unassembled WGS sequence"/>
</dbReference>
<evidence type="ECO:0000313" key="2">
    <source>
        <dbReference type="Proteomes" id="UP000237846"/>
    </source>
</evidence>
<keyword evidence="2" id="KW-1185">Reference proteome</keyword>
<name>A0A2T0Q758_9ACTN</name>
<proteinExistence type="predicted"/>
<dbReference type="InterPro" id="IPR038056">
    <property type="entry name" value="YjbR-like_sf"/>
</dbReference>
<gene>
    <name evidence="1" type="ORF">CLV72_103275</name>
</gene>
<sequence>MDMTWTDADVSAARTRVADLVAGLPGTTQDQAQGHTGYLVRKKRYAWLEVDHHGDGRLALWIKAERGEQEALVGADPERYFVPPYLGPSGWVGVRLDPAARPDWDEIAALLEAGWRLNAGKRAVAAYDAEHPPPA</sequence>
<dbReference type="InterPro" id="IPR058532">
    <property type="entry name" value="YjbR/MT2646/Rv2570-like"/>
</dbReference>